<organism evidence="1 2">
    <name type="scientific">Deinococcus antarcticus</name>
    <dbReference type="NCBI Taxonomy" id="1298767"/>
    <lineage>
        <taxon>Bacteria</taxon>
        <taxon>Thermotogati</taxon>
        <taxon>Deinococcota</taxon>
        <taxon>Deinococci</taxon>
        <taxon>Deinococcales</taxon>
        <taxon>Deinococcaceae</taxon>
        <taxon>Deinococcus</taxon>
    </lineage>
</organism>
<proteinExistence type="predicted"/>
<reference evidence="2" key="1">
    <citation type="journal article" date="2019" name="Int. J. Syst. Evol. Microbiol.">
        <title>The Global Catalogue of Microorganisms (GCM) 10K type strain sequencing project: providing services to taxonomists for standard genome sequencing and annotation.</title>
        <authorList>
            <consortium name="The Broad Institute Genomics Platform"/>
            <consortium name="The Broad Institute Genome Sequencing Center for Infectious Disease"/>
            <person name="Wu L."/>
            <person name="Ma J."/>
        </authorList>
    </citation>
    <scope>NUCLEOTIDE SEQUENCE [LARGE SCALE GENOMIC DNA]</scope>
    <source>
        <strain evidence="2">CCTCC AB 2013263</strain>
    </source>
</reference>
<protein>
    <recommendedName>
        <fullName evidence="3">PglZ domain-containing protein</fullName>
    </recommendedName>
</protein>
<gene>
    <name evidence="1" type="ORF">ACFOPQ_05765</name>
</gene>
<dbReference type="Proteomes" id="UP001595748">
    <property type="component" value="Unassembled WGS sequence"/>
</dbReference>
<name>A0ABV8A4V1_9DEIO</name>
<comment type="caution">
    <text evidence="1">The sequence shown here is derived from an EMBL/GenBank/DDBJ whole genome shotgun (WGS) entry which is preliminary data.</text>
</comment>
<evidence type="ECO:0008006" key="3">
    <source>
        <dbReference type="Google" id="ProtNLM"/>
    </source>
</evidence>
<evidence type="ECO:0000313" key="1">
    <source>
        <dbReference type="EMBL" id="MFC3860270.1"/>
    </source>
</evidence>
<keyword evidence="2" id="KW-1185">Reference proteome</keyword>
<evidence type="ECO:0000313" key="2">
    <source>
        <dbReference type="Proteomes" id="UP001595748"/>
    </source>
</evidence>
<dbReference type="RefSeq" id="WP_380076422.1">
    <property type="nucleotide sequence ID" value="NZ_JBHRZF010000059.1"/>
</dbReference>
<dbReference type="EMBL" id="JBHRZF010000059">
    <property type="protein sequence ID" value="MFC3860270.1"/>
    <property type="molecule type" value="Genomic_DNA"/>
</dbReference>
<accession>A0ABV8A4V1</accession>
<sequence>MIGVSPRYLLDAAGDAVAEENVESVRTEADFLRHALDNKPLLIHGAKLTQWAEVFASGRGIPVKWLQSPSAELQQLVPNFDSSATTLLFQRWPELSDQADLRKNVTTVTAHMLGGLAPNTPEHAAQWLLLRINADNALQEVLYPLGQALSQSVWDEWKPIYAAAPEDTEGLLLAWVGLKNTQNQWPAPFAAELKGKAEQRAQEVIRNTVAELGVDAFQHWQASSVAVTVLKLGAVATADWLMHHPDHLNRTTVQRLRDYLPTKTYENLMGKVPVKLPAPLPEDPKQWSTWMQRDYLPYRTSFNADHSQLLPTLQHFAEQFLKAYSKALNAGTHAEHLVWQRTAALKQSRVLTLVVICDGLGLHDLAILQRHLTQQDTGQRLSDCGVEVAFPALPTITHEAKPALERGVAPSLSGTAKPLGPMFTQETKVEAALHGGKPGDIVFWNYCKTDKLYHDAGTLAQARTEANATLMALAERILELMLKAIPQDVPAQLVITTDHGRLLLPSQRTVAPPPDFRPEGRAAFGRWNDIPASGFKVEEQFALLGRTTFGMTADAAVMWGNQMFFTANGATGSEVCPHGGITPEEVLIPWAVYARDLEFRLPTFEITGKGEAEQPGTLEIKAVNPNQVPLTVSAVSGSLGEVVTLPLPWTLPANDVTQLQIPLAKWPKSAELPALHLCLSVRAGEGPAQDIDAQINLQTEELYSSTSDILDDLL</sequence>